<dbReference type="AlphaFoldDB" id="A0A348WNX6"/>
<dbReference type="PROSITE" id="PS50206">
    <property type="entry name" value="RHODANESE_3"/>
    <property type="match status" value="1"/>
</dbReference>
<comment type="caution">
    <text evidence="3">The sequence shown here is derived from an EMBL/GenBank/DDBJ whole genome shotgun (WGS) entry which is preliminary data.</text>
</comment>
<proteinExistence type="predicted"/>
<reference evidence="3 4" key="1">
    <citation type="journal article" date="2018" name="Nat. Biotechnol.">
        <title>A standardized bacterial taxonomy based on genome phylogeny substantially revises the tree of life.</title>
        <authorList>
            <person name="Parks D.H."/>
            <person name="Chuvochina M."/>
            <person name="Waite D.W."/>
            <person name="Rinke C."/>
            <person name="Skarshewski A."/>
            <person name="Chaumeil P.A."/>
            <person name="Hugenholtz P."/>
        </authorList>
    </citation>
    <scope>NUCLEOTIDE SEQUENCE [LARGE SCALE GENOMIC DNA]</scope>
    <source>
        <strain evidence="3">UBA9360</strain>
    </source>
</reference>
<keyword evidence="1" id="KW-0472">Membrane</keyword>
<gene>
    <name evidence="3" type="ORF">DCR58_05550</name>
</gene>
<dbReference type="InterPro" id="IPR036873">
    <property type="entry name" value="Rhodanese-like_dom_sf"/>
</dbReference>
<protein>
    <submittedName>
        <fullName evidence="3">Rhodanese-like domain-containing protein</fullName>
    </submittedName>
</protein>
<dbReference type="InterPro" id="IPR050229">
    <property type="entry name" value="GlpE_sulfurtransferase"/>
</dbReference>
<dbReference type="InterPro" id="IPR001763">
    <property type="entry name" value="Rhodanese-like_dom"/>
</dbReference>
<keyword evidence="1" id="KW-1133">Transmembrane helix</keyword>
<feature type="transmembrane region" description="Helical" evidence="1">
    <location>
        <begin position="12"/>
        <end position="30"/>
    </location>
</feature>
<dbReference type="PANTHER" id="PTHR43031:SF18">
    <property type="entry name" value="RHODANESE-RELATED SULFURTRANSFERASES"/>
    <property type="match status" value="1"/>
</dbReference>
<sequence length="143" mass="15744">MQQLMTFVANNPFMSGLWVVLLLALIIMTIRSTMQGIKQLQAQQAIIWTNREDGIFVDIRSADEYRKGHVSGAKSLPQQQIKDNKVHAIEKFKDAPIVLVCNTGHTAVSVAKSLQAQGFNQVAVLAGGMNAWRNDKLPIATGK</sequence>
<organism evidence="3 4">
    <name type="scientific">Idiomarina baltica</name>
    <dbReference type="NCBI Taxonomy" id="190892"/>
    <lineage>
        <taxon>Bacteria</taxon>
        <taxon>Pseudomonadati</taxon>
        <taxon>Pseudomonadota</taxon>
        <taxon>Gammaproteobacteria</taxon>
        <taxon>Alteromonadales</taxon>
        <taxon>Idiomarinaceae</taxon>
        <taxon>Idiomarina</taxon>
    </lineage>
</organism>
<keyword evidence="1" id="KW-0812">Transmembrane</keyword>
<dbReference type="EMBL" id="DMUP01000127">
    <property type="protein sequence ID" value="HAR56238.1"/>
    <property type="molecule type" value="Genomic_DNA"/>
</dbReference>
<evidence type="ECO:0000256" key="1">
    <source>
        <dbReference type="SAM" id="Phobius"/>
    </source>
</evidence>
<accession>A0A348WNX6</accession>
<evidence type="ECO:0000313" key="4">
    <source>
        <dbReference type="Proteomes" id="UP000262878"/>
    </source>
</evidence>
<dbReference type="Gene3D" id="3.40.250.10">
    <property type="entry name" value="Rhodanese-like domain"/>
    <property type="match status" value="1"/>
</dbReference>
<evidence type="ECO:0000259" key="2">
    <source>
        <dbReference type="PROSITE" id="PS50206"/>
    </source>
</evidence>
<evidence type="ECO:0000313" key="3">
    <source>
        <dbReference type="EMBL" id="HAR56238.1"/>
    </source>
</evidence>
<feature type="domain" description="Rhodanese" evidence="2">
    <location>
        <begin position="50"/>
        <end position="141"/>
    </location>
</feature>
<name>A0A348WNX6_9GAMM</name>
<dbReference type="Proteomes" id="UP000262878">
    <property type="component" value="Unassembled WGS sequence"/>
</dbReference>
<dbReference type="SUPFAM" id="SSF52821">
    <property type="entry name" value="Rhodanese/Cell cycle control phosphatase"/>
    <property type="match status" value="1"/>
</dbReference>
<dbReference type="PANTHER" id="PTHR43031">
    <property type="entry name" value="FAD-DEPENDENT OXIDOREDUCTASE"/>
    <property type="match status" value="1"/>
</dbReference>
<dbReference type="CDD" id="cd00158">
    <property type="entry name" value="RHOD"/>
    <property type="match status" value="1"/>
</dbReference>
<dbReference type="Pfam" id="PF00581">
    <property type="entry name" value="Rhodanese"/>
    <property type="match status" value="1"/>
</dbReference>
<dbReference type="SMART" id="SM00450">
    <property type="entry name" value="RHOD"/>
    <property type="match status" value="1"/>
</dbReference>
<dbReference type="RefSeq" id="WP_006953871.1">
    <property type="nucleotide sequence ID" value="NZ_DAIRLQ010000010.1"/>
</dbReference>
<dbReference type="STRING" id="314276.OS145_02320"/>